<sequence>VHWIIETKRNELFLATFGGGLNKLVSIEKDGHAKFKSYSAADGLPSDVLLSICEDEKENLWISTEHGISKFIPSKEMFENYDDRSIIFHVRFSEAASAKTSGGNILFGSTTGIFNFDPGSIYKSNYVPPIILSQLLITNQEVVPGKNSVLKKGLDETRKLELTHEENIFAIQYAALDYTNPVNTQYAYMLEGFDKQWMYADKQRHATYTNLPKGNYTFKVKSTNSEGVWVDNTRLLDIAVLPSFWETPLAYALYIATVLLVILATVYILFTIYRLKHEVSVEQQISDIKLRFFTDISHELRTPLTLIAGPVEHILNNKELPPDVREQLTVVERNTNRMLRLVNQILDFRKIQNKKMKMQVQKINIVPFVRKIMENFDSLAEEHSMDYVFESEKNNLYLWVDEDKFEKIIFNLLSNAFKYTSANKTIKVFIREDENTVAIEVCDQGVGIAENKKNSIFVRFENLVDKNFFNQSSTGIGLSLAKELTEMHKASITVDSKLGEGSCFNVEFLKGKEHYDKTVEFILEDTNGVFSPSKATEINILQTETDEPANREERLQRIMLLVEDNQELRHFLRSIFAQDFQIIEAINGMEGKEKAVKFLPDVIVSDVMMPEKDGIEMTRELRTDVNVSHIPIILLTAKSSIESKLEGLEYGADDYITKPFSATYLRARVKNLLEQRANLQRLYRDQLTGKSSSPKAEERARQIMLSIDCKFMDRLVELMEKNMDNGDLTIDDLANELTISRSVFFKKLKTLTGLAPIEFIKEVRMKRAVQLIETGEFTMSQITYMVGINDPRYFSRCFKQKIGLTPTEYKDKILKGDNIR</sequence>
<evidence type="ECO:0000259" key="13">
    <source>
        <dbReference type="PROSITE" id="PS01124"/>
    </source>
</evidence>
<reference evidence="16" key="1">
    <citation type="submission" date="2019-03" db="EMBL/GenBank/DDBJ databases">
        <title>Single cell metagenomics reveals metabolic interactions within the superorganism composed of flagellate Streblomastix strix and complex community of Bacteroidetes bacteria on its surface.</title>
        <authorList>
            <person name="Treitli S.C."/>
            <person name="Kolisko M."/>
            <person name="Husnik F."/>
            <person name="Keeling P."/>
            <person name="Hampl V."/>
        </authorList>
    </citation>
    <scope>NUCLEOTIDE SEQUENCE</scope>
    <source>
        <strain evidence="16">STM</strain>
    </source>
</reference>
<keyword evidence="11" id="KW-0804">Transcription</keyword>
<dbReference type="FunFam" id="3.40.50.2300:FF:000138">
    <property type="entry name" value="Two-component system sensor histidine kinase/response regulator"/>
    <property type="match status" value="1"/>
</dbReference>
<dbReference type="CDD" id="cd17574">
    <property type="entry name" value="REC_OmpR"/>
    <property type="match status" value="1"/>
</dbReference>
<comment type="catalytic activity">
    <reaction evidence="1">
        <text>ATP + protein L-histidine = ADP + protein N-phospho-L-histidine.</text>
        <dbReference type="EC" id="2.7.13.3"/>
    </reaction>
</comment>
<dbReference type="InterPro" id="IPR018062">
    <property type="entry name" value="HTH_AraC-typ_CS"/>
</dbReference>
<evidence type="ECO:0000259" key="14">
    <source>
        <dbReference type="PROSITE" id="PS50109"/>
    </source>
</evidence>
<dbReference type="SMART" id="SM00387">
    <property type="entry name" value="HATPase_c"/>
    <property type="match status" value="1"/>
</dbReference>
<dbReference type="GO" id="GO:0003700">
    <property type="term" value="F:DNA-binding transcription factor activity"/>
    <property type="evidence" value="ECO:0007669"/>
    <property type="project" value="InterPro"/>
</dbReference>
<dbReference type="FunFam" id="2.60.40.10:FF:000791">
    <property type="entry name" value="Two-component system sensor histidine kinase/response regulator"/>
    <property type="match status" value="1"/>
</dbReference>
<evidence type="ECO:0000256" key="11">
    <source>
        <dbReference type="ARBA" id="ARBA00023163"/>
    </source>
</evidence>
<keyword evidence="8" id="KW-0902">Two-component regulatory system</keyword>
<evidence type="ECO:0000256" key="9">
    <source>
        <dbReference type="ARBA" id="ARBA00023015"/>
    </source>
</evidence>
<dbReference type="InterPro" id="IPR001789">
    <property type="entry name" value="Sig_transdc_resp-reg_receiver"/>
</dbReference>
<dbReference type="InterPro" id="IPR015943">
    <property type="entry name" value="WD40/YVTN_repeat-like_dom_sf"/>
</dbReference>
<dbReference type="Gene3D" id="3.40.50.2300">
    <property type="match status" value="1"/>
</dbReference>
<evidence type="ECO:0000256" key="1">
    <source>
        <dbReference type="ARBA" id="ARBA00000085"/>
    </source>
</evidence>
<keyword evidence="12" id="KW-0812">Transmembrane</keyword>
<dbReference type="Pfam" id="PF00512">
    <property type="entry name" value="HisKA"/>
    <property type="match status" value="1"/>
</dbReference>
<dbReference type="Pfam" id="PF02518">
    <property type="entry name" value="HATPase_c"/>
    <property type="match status" value="1"/>
</dbReference>
<name>A0A5J4R0X7_9ZZZZ</name>
<dbReference type="PROSITE" id="PS00041">
    <property type="entry name" value="HTH_ARAC_FAMILY_1"/>
    <property type="match status" value="1"/>
</dbReference>
<dbReference type="InterPro" id="IPR018060">
    <property type="entry name" value="HTH_AraC"/>
</dbReference>
<dbReference type="SUPFAM" id="SSF52172">
    <property type="entry name" value="CheY-like"/>
    <property type="match status" value="1"/>
</dbReference>
<dbReference type="PANTHER" id="PTHR43547:SF2">
    <property type="entry name" value="HYBRID SIGNAL TRANSDUCTION HISTIDINE KINASE C"/>
    <property type="match status" value="1"/>
</dbReference>
<dbReference type="GO" id="GO:0005524">
    <property type="term" value="F:ATP binding"/>
    <property type="evidence" value="ECO:0007669"/>
    <property type="project" value="UniProtKB-KW"/>
</dbReference>
<accession>A0A5J4R0X7</accession>
<dbReference type="EMBL" id="SNRY01002084">
    <property type="protein sequence ID" value="KAA6326880.1"/>
    <property type="molecule type" value="Genomic_DNA"/>
</dbReference>
<dbReference type="SUPFAM" id="SSF47384">
    <property type="entry name" value="Homodimeric domain of signal transducing histidine kinase"/>
    <property type="match status" value="1"/>
</dbReference>
<dbReference type="SUPFAM" id="SSF55874">
    <property type="entry name" value="ATPase domain of HSP90 chaperone/DNA topoisomerase II/histidine kinase"/>
    <property type="match status" value="1"/>
</dbReference>
<keyword evidence="12" id="KW-0472">Membrane</keyword>
<keyword evidence="12" id="KW-1133">Transmembrane helix</keyword>
<dbReference type="Gene3D" id="1.10.10.60">
    <property type="entry name" value="Homeodomain-like"/>
    <property type="match status" value="2"/>
</dbReference>
<dbReference type="CDD" id="cd00082">
    <property type="entry name" value="HisKA"/>
    <property type="match status" value="1"/>
</dbReference>
<evidence type="ECO:0000256" key="8">
    <source>
        <dbReference type="ARBA" id="ARBA00023012"/>
    </source>
</evidence>
<dbReference type="InterPro" id="IPR004358">
    <property type="entry name" value="Sig_transdc_His_kin-like_C"/>
</dbReference>
<proteinExistence type="predicted"/>
<dbReference type="EC" id="2.7.13.3" evidence="2"/>
<organism evidence="16">
    <name type="scientific">termite gut metagenome</name>
    <dbReference type="NCBI Taxonomy" id="433724"/>
    <lineage>
        <taxon>unclassified sequences</taxon>
        <taxon>metagenomes</taxon>
        <taxon>organismal metagenomes</taxon>
    </lineage>
</organism>
<feature type="domain" description="Histidine kinase" evidence="14">
    <location>
        <begin position="295"/>
        <end position="512"/>
    </location>
</feature>
<feature type="domain" description="HTH araC/xylS-type" evidence="13">
    <location>
        <begin position="713"/>
        <end position="812"/>
    </location>
</feature>
<evidence type="ECO:0000256" key="4">
    <source>
        <dbReference type="ARBA" id="ARBA00022679"/>
    </source>
</evidence>
<dbReference type="PANTHER" id="PTHR43547">
    <property type="entry name" value="TWO-COMPONENT HISTIDINE KINASE"/>
    <property type="match status" value="1"/>
</dbReference>
<keyword evidence="4 16" id="KW-0808">Transferase</keyword>
<evidence type="ECO:0000256" key="10">
    <source>
        <dbReference type="ARBA" id="ARBA00023125"/>
    </source>
</evidence>
<dbReference type="AlphaFoldDB" id="A0A5J4R0X7"/>
<dbReference type="Gene3D" id="2.60.40.10">
    <property type="entry name" value="Immunoglobulins"/>
    <property type="match status" value="1"/>
</dbReference>
<dbReference type="FunFam" id="3.30.565.10:FF:000037">
    <property type="entry name" value="Hybrid sensor histidine kinase/response regulator"/>
    <property type="match status" value="1"/>
</dbReference>
<evidence type="ECO:0000313" key="16">
    <source>
        <dbReference type="EMBL" id="KAA6326880.1"/>
    </source>
</evidence>
<evidence type="ECO:0000256" key="2">
    <source>
        <dbReference type="ARBA" id="ARBA00012438"/>
    </source>
</evidence>
<dbReference type="InterPro" id="IPR003594">
    <property type="entry name" value="HATPase_dom"/>
</dbReference>
<dbReference type="InterPro" id="IPR011006">
    <property type="entry name" value="CheY-like_superfamily"/>
</dbReference>
<gene>
    <name evidence="16" type="ORF">EZS27_024070</name>
</gene>
<dbReference type="InterPro" id="IPR013783">
    <property type="entry name" value="Ig-like_fold"/>
</dbReference>
<dbReference type="GO" id="GO:0000155">
    <property type="term" value="F:phosphorelay sensor kinase activity"/>
    <property type="evidence" value="ECO:0007669"/>
    <property type="project" value="InterPro"/>
</dbReference>
<dbReference type="Pfam" id="PF12833">
    <property type="entry name" value="HTH_18"/>
    <property type="match status" value="1"/>
</dbReference>
<dbReference type="Pfam" id="PF07494">
    <property type="entry name" value="Reg_prop"/>
    <property type="match status" value="1"/>
</dbReference>
<keyword evidence="9" id="KW-0805">Transcription regulation</keyword>
<dbReference type="SMART" id="SM00342">
    <property type="entry name" value="HTH_ARAC"/>
    <property type="match status" value="1"/>
</dbReference>
<dbReference type="PROSITE" id="PS50110">
    <property type="entry name" value="RESPONSE_REGULATORY"/>
    <property type="match status" value="1"/>
</dbReference>
<dbReference type="Gene3D" id="1.10.287.130">
    <property type="match status" value="1"/>
</dbReference>
<dbReference type="SMART" id="SM00388">
    <property type="entry name" value="HisKA"/>
    <property type="match status" value="1"/>
</dbReference>
<comment type="caution">
    <text evidence="16">The sequence shown here is derived from an EMBL/GenBank/DDBJ whole genome shotgun (WGS) entry which is preliminary data.</text>
</comment>
<dbReference type="PROSITE" id="PS50109">
    <property type="entry name" value="HIS_KIN"/>
    <property type="match status" value="1"/>
</dbReference>
<keyword evidence="6 16" id="KW-0418">Kinase</keyword>
<dbReference type="InterPro" id="IPR005467">
    <property type="entry name" value="His_kinase_dom"/>
</dbReference>
<keyword evidence="3" id="KW-0597">Phosphoprotein</keyword>
<evidence type="ECO:0000256" key="3">
    <source>
        <dbReference type="ARBA" id="ARBA00022553"/>
    </source>
</evidence>
<dbReference type="Gene3D" id="3.30.565.10">
    <property type="entry name" value="Histidine kinase-like ATPase, C-terminal domain"/>
    <property type="match status" value="1"/>
</dbReference>
<evidence type="ECO:0000256" key="7">
    <source>
        <dbReference type="ARBA" id="ARBA00022840"/>
    </source>
</evidence>
<feature type="transmembrane region" description="Helical" evidence="12">
    <location>
        <begin position="251"/>
        <end position="270"/>
    </location>
</feature>
<dbReference type="InterPro" id="IPR011110">
    <property type="entry name" value="Reg_prop"/>
</dbReference>
<dbReference type="PROSITE" id="PS01124">
    <property type="entry name" value="HTH_ARAC_FAMILY_2"/>
    <property type="match status" value="1"/>
</dbReference>
<dbReference type="InterPro" id="IPR003661">
    <property type="entry name" value="HisK_dim/P_dom"/>
</dbReference>
<dbReference type="SUPFAM" id="SSF46689">
    <property type="entry name" value="Homeodomain-like"/>
    <property type="match status" value="1"/>
</dbReference>
<protein>
    <recommendedName>
        <fullName evidence="2">histidine kinase</fullName>
        <ecNumber evidence="2">2.7.13.3</ecNumber>
    </recommendedName>
</protein>
<keyword evidence="5" id="KW-0547">Nucleotide-binding</keyword>
<dbReference type="PRINTS" id="PR00344">
    <property type="entry name" value="BCTRLSENSOR"/>
</dbReference>
<feature type="domain" description="Response regulatory" evidence="15">
    <location>
        <begin position="558"/>
        <end position="673"/>
    </location>
</feature>
<dbReference type="InterPro" id="IPR009057">
    <property type="entry name" value="Homeodomain-like_sf"/>
</dbReference>
<dbReference type="Gene3D" id="2.130.10.10">
    <property type="entry name" value="YVTN repeat-like/Quinoprotein amine dehydrogenase"/>
    <property type="match status" value="1"/>
</dbReference>
<evidence type="ECO:0000256" key="5">
    <source>
        <dbReference type="ARBA" id="ARBA00022741"/>
    </source>
</evidence>
<dbReference type="Pfam" id="PF00072">
    <property type="entry name" value="Response_reg"/>
    <property type="match status" value="1"/>
</dbReference>
<dbReference type="Pfam" id="PF07495">
    <property type="entry name" value="Y_Y_Y"/>
    <property type="match status" value="1"/>
</dbReference>
<dbReference type="FunFam" id="1.10.287.130:FF:000045">
    <property type="entry name" value="Two-component system sensor histidine kinase/response regulator"/>
    <property type="match status" value="1"/>
</dbReference>
<evidence type="ECO:0000256" key="12">
    <source>
        <dbReference type="SAM" id="Phobius"/>
    </source>
</evidence>
<dbReference type="GO" id="GO:0043565">
    <property type="term" value="F:sequence-specific DNA binding"/>
    <property type="evidence" value="ECO:0007669"/>
    <property type="project" value="InterPro"/>
</dbReference>
<keyword evidence="7" id="KW-0067">ATP-binding</keyword>
<dbReference type="InterPro" id="IPR011123">
    <property type="entry name" value="Y_Y_Y"/>
</dbReference>
<evidence type="ECO:0000259" key="15">
    <source>
        <dbReference type="PROSITE" id="PS50110"/>
    </source>
</evidence>
<dbReference type="InterPro" id="IPR036890">
    <property type="entry name" value="HATPase_C_sf"/>
</dbReference>
<evidence type="ECO:0000256" key="6">
    <source>
        <dbReference type="ARBA" id="ARBA00022777"/>
    </source>
</evidence>
<dbReference type="InterPro" id="IPR036097">
    <property type="entry name" value="HisK_dim/P_sf"/>
</dbReference>
<feature type="non-terminal residue" evidence="16">
    <location>
        <position position="1"/>
    </location>
</feature>
<keyword evidence="10" id="KW-0238">DNA-binding</keyword>
<dbReference type="SMART" id="SM00448">
    <property type="entry name" value="REC"/>
    <property type="match status" value="1"/>
</dbReference>